<proteinExistence type="inferred from homology"/>
<evidence type="ECO:0000256" key="5">
    <source>
        <dbReference type="ARBA" id="ARBA00023221"/>
    </source>
</evidence>
<dbReference type="InterPro" id="IPR036291">
    <property type="entry name" value="NAD(P)-bd_dom_sf"/>
</dbReference>
<protein>
    <submittedName>
        <fullName evidence="6">Short-chain dehydrogenase/reductase SDR</fullName>
    </submittedName>
</protein>
<evidence type="ECO:0000256" key="4">
    <source>
        <dbReference type="ARBA" id="ARBA00023098"/>
    </source>
</evidence>
<dbReference type="HOGENOM" id="CLU_010194_1_0_5"/>
<keyword evidence="5" id="KW-0753">Steroid metabolism</keyword>
<dbReference type="PANTHER" id="PTHR43180:SF28">
    <property type="entry name" value="NAD(P)-BINDING ROSSMANN-FOLD SUPERFAMILY PROTEIN"/>
    <property type="match status" value="1"/>
</dbReference>
<keyword evidence="3" id="KW-0520">NAD</keyword>
<dbReference type="eggNOG" id="COG1028">
    <property type="taxonomic scope" value="Bacteria"/>
</dbReference>
<dbReference type="GO" id="GO:0016491">
    <property type="term" value="F:oxidoreductase activity"/>
    <property type="evidence" value="ECO:0007669"/>
    <property type="project" value="UniProtKB-KW"/>
</dbReference>
<dbReference type="STRING" id="266779.Meso_2966"/>
<dbReference type="PANTHER" id="PTHR43180">
    <property type="entry name" value="3-OXOACYL-(ACYL-CARRIER-PROTEIN) REDUCTASE (AFU_ORTHOLOGUE AFUA_6G11210)"/>
    <property type="match status" value="1"/>
</dbReference>
<dbReference type="Pfam" id="PF13561">
    <property type="entry name" value="adh_short_C2"/>
    <property type="match status" value="1"/>
</dbReference>
<dbReference type="FunFam" id="3.40.50.720:FF:000084">
    <property type="entry name" value="Short-chain dehydrogenase reductase"/>
    <property type="match status" value="1"/>
</dbReference>
<reference evidence="6" key="1">
    <citation type="submission" date="2006-06" db="EMBL/GenBank/DDBJ databases">
        <title>Complete sequence of chromosome of Chelativorans sp. BNC1.</title>
        <authorList>
            <consortium name="US DOE Joint Genome Institute"/>
            <person name="Copeland A."/>
            <person name="Lucas S."/>
            <person name="Lapidus A."/>
            <person name="Barry K."/>
            <person name="Detter J.C."/>
            <person name="Glavina del Rio T."/>
            <person name="Hammon N."/>
            <person name="Israni S."/>
            <person name="Dalin E."/>
            <person name="Tice H."/>
            <person name="Pitluck S."/>
            <person name="Chertkov O."/>
            <person name="Brettin T."/>
            <person name="Bruce D."/>
            <person name="Han C."/>
            <person name="Tapia R."/>
            <person name="Gilna P."/>
            <person name="Schmutz J."/>
            <person name="Larimer F."/>
            <person name="Land M."/>
            <person name="Hauser L."/>
            <person name="Kyrpides N."/>
            <person name="Mikhailova N."/>
            <person name="Richardson P."/>
        </authorList>
    </citation>
    <scope>NUCLEOTIDE SEQUENCE</scope>
    <source>
        <strain evidence="6">BNC1</strain>
    </source>
</reference>
<evidence type="ECO:0000256" key="2">
    <source>
        <dbReference type="ARBA" id="ARBA00023002"/>
    </source>
</evidence>
<organism evidence="6">
    <name type="scientific">Chelativorans sp. (strain BNC1)</name>
    <dbReference type="NCBI Taxonomy" id="266779"/>
    <lineage>
        <taxon>Bacteria</taxon>
        <taxon>Pseudomonadati</taxon>
        <taxon>Pseudomonadota</taxon>
        <taxon>Alphaproteobacteria</taxon>
        <taxon>Hyphomicrobiales</taxon>
        <taxon>Phyllobacteriaceae</taxon>
        <taxon>Chelativorans</taxon>
    </lineage>
</organism>
<dbReference type="GO" id="GO:0008202">
    <property type="term" value="P:steroid metabolic process"/>
    <property type="evidence" value="ECO:0007669"/>
    <property type="project" value="UniProtKB-KW"/>
</dbReference>
<dbReference type="CDD" id="cd05233">
    <property type="entry name" value="SDR_c"/>
    <property type="match status" value="1"/>
</dbReference>
<dbReference type="InterPro" id="IPR020904">
    <property type="entry name" value="Sc_DH/Rdtase_CS"/>
</dbReference>
<accession>Q11E37</accession>
<evidence type="ECO:0000256" key="1">
    <source>
        <dbReference type="ARBA" id="ARBA00006484"/>
    </source>
</evidence>
<dbReference type="PRINTS" id="PR00081">
    <property type="entry name" value="GDHRDH"/>
</dbReference>
<dbReference type="SUPFAM" id="SSF51735">
    <property type="entry name" value="NAD(P)-binding Rossmann-fold domains"/>
    <property type="match status" value="1"/>
</dbReference>
<dbReference type="InterPro" id="IPR002347">
    <property type="entry name" value="SDR_fam"/>
</dbReference>
<name>Q11E37_CHESB</name>
<keyword evidence="2" id="KW-0560">Oxidoreductase</keyword>
<sequence length="260" mass="27681">MRLANKIAFITGAAEGIGACAAGLFSREGAKVILSDIDEDRGRKVADQVTSAGGDAVFVRCDVTSEASVREAAAAVQERYGALHILYNNVGGSTPRDDRVTDVDLEEFWSAMKLNVLSVVLPARHLIPLIAASGGGSVINTASYMALLGTAGRDCYTASKGAVVSLTRSMAVEFGPDNIRVNVIGPGAVDTERLRRFQSARPDHPTFDPRNRHRRPEVASHIMGLVQPEDVANMALFLASDESVRITGSLHMVDSGASCW</sequence>
<comment type="similarity">
    <text evidence="1">Belongs to the short-chain dehydrogenases/reductases (SDR) family.</text>
</comment>
<dbReference type="EMBL" id="CP000390">
    <property type="protein sequence ID" value="ABG64338.1"/>
    <property type="molecule type" value="Genomic_DNA"/>
</dbReference>
<dbReference type="PRINTS" id="PR00080">
    <property type="entry name" value="SDRFAMILY"/>
</dbReference>
<evidence type="ECO:0000313" key="6">
    <source>
        <dbReference type="EMBL" id="ABG64338.1"/>
    </source>
</evidence>
<dbReference type="PROSITE" id="PS00061">
    <property type="entry name" value="ADH_SHORT"/>
    <property type="match status" value="1"/>
</dbReference>
<evidence type="ECO:0000256" key="3">
    <source>
        <dbReference type="ARBA" id="ARBA00023027"/>
    </source>
</evidence>
<dbReference type="KEGG" id="mes:Meso_2966"/>
<keyword evidence="4" id="KW-0443">Lipid metabolism</keyword>
<dbReference type="Gene3D" id="3.40.50.720">
    <property type="entry name" value="NAD(P)-binding Rossmann-like Domain"/>
    <property type="match status" value="1"/>
</dbReference>
<dbReference type="AlphaFoldDB" id="Q11E37"/>
<gene>
    <name evidence="6" type="ordered locus">Meso_2966</name>
</gene>